<dbReference type="Proteomes" id="UP000054498">
    <property type="component" value="Unassembled WGS sequence"/>
</dbReference>
<name>A0A0D2MU24_9CHLO</name>
<gene>
    <name evidence="1" type="ORF">MNEG_1896</name>
</gene>
<proteinExistence type="predicted"/>
<keyword evidence="2" id="KW-1185">Reference proteome</keyword>
<dbReference type="AlphaFoldDB" id="A0A0D2MU24"/>
<dbReference type="EMBL" id="KK100420">
    <property type="protein sequence ID" value="KIZ06065.1"/>
    <property type="molecule type" value="Genomic_DNA"/>
</dbReference>
<sequence>MAAEQASTRAHADGARLGEALAQLAAAAAAQSSLAAERDRLAVTAQHYAQLKQKYVQKSTMLKEALARCAAKETENAELVAMCDQLLQQQEARRTGEGGGGSQS</sequence>
<protein>
    <submittedName>
        <fullName evidence="1">Uncharacterized protein</fullName>
    </submittedName>
</protein>
<reference evidence="1 2" key="1">
    <citation type="journal article" date="2013" name="BMC Genomics">
        <title>Reconstruction of the lipid metabolism for the microalga Monoraphidium neglectum from its genome sequence reveals characteristics suitable for biofuel production.</title>
        <authorList>
            <person name="Bogen C."/>
            <person name="Al-Dilaimi A."/>
            <person name="Albersmeier A."/>
            <person name="Wichmann J."/>
            <person name="Grundmann M."/>
            <person name="Rupp O."/>
            <person name="Lauersen K.J."/>
            <person name="Blifernez-Klassen O."/>
            <person name="Kalinowski J."/>
            <person name="Goesmann A."/>
            <person name="Mussgnug J.H."/>
            <person name="Kruse O."/>
        </authorList>
    </citation>
    <scope>NUCLEOTIDE SEQUENCE [LARGE SCALE GENOMIC DNA]</scope>
    <source>
        <strain evidence="1 2">SAG 48.87</strain>
    </source>
</reference>
<dbReference type="GeneID" id="25734774"/>
<evidence type="ECO:0000313" key="2">
    <source>
        <dbReference type="Proteomes" id="UP000054498"/>
    </source>
</evidence>
<evidence type="ECO:0000313" key="1">
    <source>
        <dbReference type="EMBL" id="KIZ06065.1"/>
    </source>
</evidence>
<accession>A0A0D2MU24</accession>
<dbReference type="KEGG" id="mng:MNEG_1896"/>
<dbReference type="RefSeq" id="XP_013905084.1">
    <property type="nucleotide sequence ID" value="XM_014049630.1"/>
</dbReference>
<organism evidence="1 2">
    <name type="scientific">Monoraphidium neglectum</name>
    <dbReference type="NCBI Taxonomy" id="145388"/>
    <lineage>
        <taxon>Eukaryota</taxon>
        <taxon>Viridiplantae</taxon>
        <taxon>Chlorophyta</taxon>
        <taxon>core chlorophytes</taxon>
        <taxon>Chlorophyceae</taxon>
        <taxon>CS clade</taxon>
        <taxon>Sphaeropleales</taxon>
        <taxon>Selenastraceae</taxon>
        <taxon>Monoraphidium</taxon>
    </lineage>
</organism>